<protein>
    <submittedName>
        <fullName evidence="2">Uncharacterized protein</fullName>
    </submittedName>
</protein>
<dbReference type="AlphaFoldDB" id="A0A1K1PSN0"/>
<proteinExistence type="predicted"/>
<accession>A0A1K1PSN0</accession>
<evidence type="ECO:0000256" key="1">
    <source>
        <dbReference type="SAM" id="SignalP"/>
    </source>
</evidence>
<keyword evidence="1" id="KW-0732">Signal</keyword>
<reference evidence="2 3" key="1">
    <citation type="submission" date="2016-11" db="EMBL/GenBank/DDBJ databases">
        <authorList>
            <person name="Jaros S."/>
            <person name="Januszkiewicz K."/>
            <person name="Wedrychowicz H."/>
        </authorList>
    </citation>
    <scope>NUCLEOTIDE SEQUENCE [LARGE SCALE GENOMIC DNA]</scope>
    <source>
        <strain evidence="2 3">DSM 784</strain>
    </source>
</reference>
<evidence type="ECO:0000313" key="2">
    <source>
        <dbReference type="EMBL" id="SFW50475.1"/>
    </source>
</evidence>
<organism evidence="2 3">
    <name type="scientific">Chitinophaga sancti</name>
    <dbReference type="NCBI Taxonomy" id="1004"/>
    <lineage>
        <taxon>Bacteria</taxon>
        <taxon>Pseudomonadati</taxon>
        <taxon>Bacteroidota</taxon>
        <taxon>Chitinophagia</taxon>
        <taxon>Chitinophagales</taxon>
        <taxon>Chitinophagaceae</taxon>
        <taxon>Chitinophaga</taxon>
    </lineage>
</organism>
<sequence length="77" mass="8648">MKFHTLLMAAAITVAPLFVNAQRIKLVEGSVSPLKGITELNTEFTYDNVKVGEFSNEDDYIHKKTEEYNKKEAGKAN</sequence>
<evidence type="ECO:0000313" key="3">
    <source>
        <dbReference type="Proteomes" id="UP000183788"/>
    </source>
</evidence>
<dbReference type="STRING" id="1004.SAMN05661012_02162"/>
<feature type="signal peptide" evidence="1">
    <location>
        <begin position="1"/>
        <end position="21"/>
    </location>
</feature>
<dbReference type="Proteomes" id="UP000183788">
    <property type="component" value="Unassembled WGS sequence"/>
</dbReference>
<feature type="chain" id="PRO_5012860067" evidence="1">
    <location>
        <begin position="22"/>
        <end position="77"/>
    </location>
</feature>
<gene>
    <name evidence="2" type="ORF">SAMN05661012_02162</name>
</gene>
<dbReference type="EMBL" id="FPIZ01000006">
    <property type="protein sequence ID" value="SFW50475.1"/>
    <property type="molecule type" value="Genomic_DNA"/>
</dbReference>
<name>A0A1K1PSN0_9BACT</name>